<proteinExistence type="inferred from homology"/>
<evidence type="ECO:0000256" key="3">
    <source>
        <dbReference type="ARBA" id="ARBA00022448"/>
    </source>
</evidence>
<dbReference type="Proteomes" id="UP000318081">
    <property type="component" value="Chromosome"/>
</dbReference>
<evidence type="ECO:0000256" key="1">
    <source>
        <dbReference type="ARBA" id="ARBA00004141"/>
    </source>
</evidence>
<keyword evidence="5 8" id="KW-1133">Transmembrane helix</keyword>
<dbReference type="Pfam" id="PF00230">
    <property type="entry name" value="MIP"/>
    <property type="match status" value="1"/>
</dbReference>
<keyword evidence="10" id="KW-1185">Reference proteome</keyword>
<dbReference type="InterPro" id="IPR022357">
    <property type="entry name" value="MIP_CS"/>
</dbReference>
<dbReference type="InterPro" id="IPR023271">
    <property type="entry name" value="Aquaporin-like"/>
</dbReference>
<reference evidence="9 10" key="1">
    <citation type="submission" date="2019-02" db="EMBL/GenBank/DDBJ databases">
        <title>Deep-cultivation of Planctomycetes and their phenomic and genomic characterization uncovers novel biology.</title>
        <authorList>
            <person name="Wiegand S."/>
            <person name="Jogler M."/>
            <person name="Boedeker C."/>
            <person name="Pinto D."/>
            <person name="Vollmers J."/>
            <person name="Rivas-Marin E."/>
            <person name="Kohn T."/>
            <person name="Peeters S.H."/>
            <person name="Heuer A."/>
            <person name="Rast P."/>
            <person name="Oberbeckmann S."/>
            <person name="Bunk B."/>
            <person name="Jeske O."/>
            <person name="Meyerdierks A."/>
            <person name="Storesund J.E."/>
            <person name="Kallscheuer N."/>
            <person name="Luecker S."/>
            <person name="Lage O.M."/>
            <person name="Pohl T."/>
            <person name="Merkel B.J."/>
            <person name="Hornburger P."/>
            <person name="Mueller R.-W."/>
            <person name="Bruemmer F."/>
            <person name="Labrenz M."/>
            <person name="Spormann A.M."/>
            <person name="Op den Camp H."/>
            <person name="Overmann J."/>
            <person name="Amann R."/>
            <person name="Jetten M.S.M."/>
            <person name="Mascher T."/>
            <person name="Medema M.H."/>
            <person name="Devos D.P."/>
            <person name="Kaster A.-K."/>
            <person name="Ovreas L."/>
            <person name="Rohde M."/>
            <person name="Galperin M.Y."/>
            <person name="Jogler C."/>
        </authorList>
    </citation>
    <scope>NUCLEOTIDE SEQUENCE [LARGE SCALE GENOMIC DNA]</scope>
    <source>
        <strain evidence="9 10">TBK1r</strain>
    </source>
</reference>
<evidence type="ECO:0000256" key="8">
    <source>
        <dbReference type="SAM" id="Phobius"/>
    </source>
</evidence>
<dbReference type="SUPFAM" id="SSF81338">
    <property type="entry name" value="Aquaporin-like"/>
    <property type="match status" value="1"/>
</dbReference>
<feature type="transmembrane region" description="Helical" evidence="8">
    <location>
        <begin position="225"/>
        <end position="247"/>
    </location>
</feature>
<dbReference type="RefSeq" id="WP_145217000.1">
    <property type="nucleotide sequence ID" value="NZ_CP036432.1"/>
</dbReference>
<keyword evidence="4 7" id="KW-0812">Transmembrane</keyword>
<dbReference type="Gene3D" id="1.20.1080.10">
    <property type="entry name" value="Glycerol uptake facilitator protein"/>
    <property type="match status" value="1"/>
</dbReference>
<evidence type="ECO:0000313" key="9">
    <source>
        <dbReference type="EMBL" id="QDV86200.1"/>
    </source>
</evidence>
<keyword evidence="6 8" id="KW-0472">Membrane</keyword>
<evidence type="ECO:0000256" key="5">
    <source>
        <dbReference type="ARBA" id="ARBA00022989"/>
    </source>
</evidence>
<feature type="transmembrane region" description="Helical" evidence="8">
    <location>
        <begin position="39"/>
        <end position="62"/>
    </location>
</feature>
<name>A0ABX5XZ48_9BACT</name>
<gene>
    <name evidence="9" type="primary">glpF</name>
    <name evidence="9" type="ORF">TBK1r_52180</name>
</gene>
<feature type="transmembrane region" description="Helical" evidence="8">
    <location>
        <begin position="6"/>
        <end position="27"/>
    </location>
</feature>
<accession>A0ABX5XZ48</accession>
<evidence type="ECO:0000256" key="6">
    <source>
        <dbReference type="ARBA" id="ARBA00023136"/>
    </source>
</evidence>
<keyword evidence="3 7" id="KW-0813">Transport</keyword>
<comment type="similarity">
    <text evidence="2 7">Belongs to the MIP/aquaporin (TC 1.A.8) family.</text>
</comment>
<evidence type="ECO:0000256" key="2">
    <source>
        <dbReference type="ARBA" id="ARBA00006175"/>
    </source>
</evidence>
<comment type="subcellular location">
    <subcellularLocation>
        <location evidence="1">Membrane</location>
        <topology evidence="1">Multi-pass membrane protein</topology>
    </subcellularLocation>
</comment>
<dbReference type="PROSITE" id="PS00221">
    <property type="entry name" value="MIP"/>
    <property type="match status" value="1"/>
</dbReference>
<organism evidence="9 10">
    <name type="scientific">Stieleria magnilauensis</name>
    <dbReference type="NCBI Taxonomy" id="2527963"/>
    <lineage>
        <taxon>Bacteria</taxon>
        <taxon>Pseudomonadati</taxon>
        <taxon>Planctomycetota</taxon>
        <taxon>Planctomycetia</taxon>
        <taxon>Pirellulales</taxon>
        <taxon>Pirellulaceae</taxon>
        <taxon>Stieleria</taxon>
    </lineage>
</organism>
<dbReference type="PRINTS" id="PR00783">
    <property type="entry name" value="MINTRINSICP"/>
</dbReference>
<sequence length="250" mass="26076">MSAYTAEVIGTMMLILFGNGVVANVVLARTKGNDGGWIVIAAGWGIAVFIGAFCASEFSGAHLNPAVSVAMAAAGKLSIVDAGYYVVAQFIGAMLGAALVYLFYREHFNVTEDADSKLACFCTAPNIRKSGQAFFCEVVGTFALILPIFLMAKPSLIQGEAPSDSDPVLGLGSLGLLPVGLLVFGIGLSLGGTTGYAINPARDLGPRLVHALLPIKDKRNSDWGYAWVPVMGPLLGAVLAALLYRFVLSS</sequence>
<dbReference type="InterPro" id="IPR050363">
    <property type="entry name" value="MIP/Aquaporin"/>
</dbReference>
<evidence type="ECO:0000313" key="10">
    <source>
        <dbReference type="Proteomes" id="UP000318081"/>
    </source>
</evidence>
<dbReference type="NCBIfam" id="TIGR00861">
    <property type="entry name" value="MIP"/>
    <property type="match status" value="1"/>
</dbReference>
<dbReference type="PANTHER" id="PTHR43829:SF9">
    <property type="entry name" value="AQUAPORIN-9"/>
    <property type="match status" value="1"/>
</dbReference>
<feature type="transmembrane region" description="Helical" evidence="8">
    <location>
        <begin position="172"/>
        <end position="198"/>
    </location>
</feature>
<dbReference type="EMBL" id="CP036432">
    <property type="protein sequence ID" value="QDV86200.1"/>
    <property type="molecule type" value="Genomic_DNA"/>
</dbReference>
<evidence type="ECO:0000256" key="4">
    <source>
        <dbReference type="ARBA" id="ARBA00022692"/>
    </source>
</evidence>
<dbReference type="InterPro" id="IPR000425">
    <property type="entry name" value="MIP"/>
</dbReference>
<feature type="transmembrane region" description="Helical" evidence="8">
    <location>
        <begin position="82"/>
        <end position="104"/>
    </location>
</feature>
<protein>
    <submittedName>
        <fullName evidence="9">Glycerol uptake facilitator protein</fullName>
    </submittedName>
</protein>
<evidence type="ECO:0000256" key="7">
    <source>
        <dbReference type="RuleBase" id="RU000477"/>
    </source>
</evidence>
<feature type="transmembrane region" description="Helical" evidence="8">
    <location>
        <begin position="134"/>
        <end position="152"/>
    </location>
</feature>
<dbReference type="PANTHER" id="PTHR43829">
    <property type="entry name" value="AQUAPORIN OR AQUAGLYCEROPORIN RELATED"/>
    <property type="match status" value="1"/>
</dbReference>